<dbReference type="EMBL" id="LN681225">
    <property type="protein sequence ID" value="CEK10665.1"/>
    <property type="molecule type" value="Genomic_DNA"/>
</dbReference>
<dbReference type="HOGENOM" id="CLU_2752885_0_0_6"/>
<sequence length="70" mass="7733">MPFFTSQDLLPLARKNWGLRLTANTEETKSGGFGEAIPLSHLGGANDIIEFVTLAFLPEPPRARMEAIYN</sequence>
<dbReference type="RefSeq" id="WP_231861995.1">
    <property type="nucleotide sequence ID" value="NZ_LN681225.1"/>
</dbReference>
<gene>
    <name evidence="1" type="ORF">LHA_1625</name>
</gene>
<dbReference type="PATRIC" id="fig|449.7.peg.2016"/>
<name>A0A0A8UP95_LEGHA</name>
<dbReference type="KEGG" id="lha:LHA_1625"/>
<dbReference type="AlphaFoldDB" id="A0A0A8UP95"/>
<accession>A0A0A8UP95</accession>
<proteinExistence type="predicted"/>
<protein>
    <submittedName>
        <fullName evidence="1">Uncharacterized protein</fullName>
    </submittedName>
</protein>
<organism evidence="1 2">
    <name type="scientific">Legionella hackeliae</name>
    <dbReference type="NCBI Taxonomy" id="449"/>
    <lineage>
        <taxon>Bacteria</taxon>
        <taxon>Pseudomonadati</taxon>
        <taxon>Pseudomonadota</taxon>
        <taxon>Gammaproteobacteria</taxon>
        <taxon>Legionellales</taxon>
        <taxon>Legionellaceae</taxon>
        <taxon>Legionella</taxon>
    </lineage>
</organism>
<dbReference type="Proteomes" id="UP000032803">
    <property type="component" value="Chromosome I"/>
</dbReference>
<keyword evidence="2" id="KW-1185">Reference proteome</keyword>
<evidence type="ECO:0000313" key="1">
    <source>
        <dbReference type="EMBL" id="CEK10665.1"/>
    </source>
</evidence>
<reference evidence="2" key="1">
    <citation type="submission" date="2014-09" db="EMBL/GenBank/DDBJ databases">
        <authorList>
            <person name="Gomez-Valero L."/>
        </authorList>
    </citation>
    <scope>NUCLEOTIDE SEQUENCE [LARGE SCALE GENOMIC DNA]</scope>
    <source>
        <strain evidence="2">ATCC35250</strain>
    </source>
</reference>
<evidence type="ECO:0000313" key="2">
    <source>
        <dbReference type="Proteomes" id="UP000032803"/>
    </source>
</evidence>
<dbReference type="STRING" id="449.LHA_1625"/>